<dbReference type="PANTHER" id="PTHR36531:SF6">
    <property type="entry name" value="DNA REPLICATION ATP-DEPENDENT HELICASE_NUCLEASE DNA2"/>
    <property type="match status" value="1"/>
</dbReference>
<dbReference type="InterPro" id="IPR022765">
    <property type="entry name" value="Dna2/Cas4_DUF83"/>
</dbReference>
<dbReference type="PANTHER" id="PTHR36531">
    <property type="entry name" value="CRISPR-ASSOCIATED EXONUCLEASE CAS4"/>
    <property type="match status" value="1"/>
</dbReference>
<evidence type="ECO:0000313" key="16">
    <source>
        <dbReference type="Proteomes" id="UP000489351"/>
    </source>
</evidence>
<keyword evidence="7 13" id="KW-0378">Hydrolase</keyword>
<proteinExistence type="inferred from homology"/>
<dbReference type="InterPro" id="IPR013343">
    <property type="entry name" value="CRISPR-assoc_prot_Cas4"/>
</dbReference>
<evidence type="ECO:0000259" key="14">
    <source>
        <dbReference type="Pfam" id="PF01930"/>
    </source>
</evidence>
<organism evidence="15 16">
    <name type="scientific">Chlorobium phaeovibrioides</name>
    <dbReference type="NCBI Taxonomy" id="1094"/>
    <lineage>
        <taxon>Bacteria</taxon>
        <taxon>Pseudomonadati</taxon>
        <taxon>Chlorobiota</taxon>
        <taxon>Chlorobiia</taxon>
        <taxon>Chlorobiales</taxon>
        <taxon>Chlorobiaceae</taxon>
        <taxon>Chlorobium/Pelodictyon group</taxon>
        <taxon>Chlorobium</taxon>
    </lineage>
</organism>
<keyword evidence="12 13" id="KW-0464">Manganese</keyword>
<evidence type="ECO:0000256" key="10">
    <source>
        <dbReference type="ARBA" id="ARBA00023014"/>
    </source>
</evidence>
<feature type="domain" description="DUF83" evidence="14">
    <location>
        <begin position="16"/>
        <end position="193"/>
    </location>
</feature>
<dbReference type="Gene3D" id="3.90.320.10">
    <property type="match status" value="1"/>
</dbReference>
<keyword evidence="6 13" id="KW-0479">Metal-binding</keyword>
<evidence type="ECO:0000256" key="2">
    <source>
        <dbReference type="ARBA" id="ARBA00009189"/>
    </source>
</evidence>
<keyword evidence="5 13" id="KW-0540">Nuclease</keyword>
<evidence type="ECO:0000256" key="12">
    <source>
        <dbReference type="ARBA" id="ARBA00023211"/>
    </source>
</evidence>
<dbReference type="EMBL" id="WUBZ01000035">
    <property type="protein sequence ID" value="MWV55046.1"/>
    <property type="molecule type" value="Genomic_DNA"/>
</dbReference>
<evidence type="ECO:0000313" key="15">
    <source>
        <dbReference type="EMBL" id="MWV55046.1"/>
    </source>
</evidence>
<dbReference type="InterPro" id="IPR011604">
    <property type="entry name" value="PDDEXK-like_dom_sf"/>
</dbReference>
<comment type="cofactor">
    <cofactor evidence="1">
        <name>[4Fe-4S] cluster</name>
        <dbReference type="ChEBI" id="CHEBI:49883"/>
    </cofactor>
</comment>
<evidence type="ECO:0000256" key="8">
    <source>
        <dbReference type="ARBA" id="ARBA00022839"/>
    </source>
</evidence>
<dbReference type="InterPro" id="IPR051827">
    <property type="entry name" value="Cas4_exonuclease"/>
</dbReference>
<dbReference type="CDD" id="cd09637">
    <property type="entry name" value="Cas4_I-A_I-B_I-C_I-D_II-B"/>
    <property type="match status" value="1"/>
</dbReference>
<sequence>MPELAYYEESDFVTLSSLQHFIFCPRQCALIHLEQIWVENAFTAEGREMHELVDKGETSYRAGVKITRSLSLKSRILGLSGVADVVEWHHSNKESQPFPVEYKRGKPKGHNADKIQLCAQALCLEEMLSVHIPAGALFYGQTKHRMDVPFDSQLRDQTINAAKEVHDLIHGGITPMPEPGAKCKHCSLLEQCMPDVIAHGRSAKSYLQKLFHDLQEDSF</sequence>
<evidence type="ECO:0000256" key="4">
    <source>
        <dbReference type="ARBA" id="ARBA00020049"/>
    </source>
</evidence>
<evidence type="ECO:0000256" key="9">
    <source>
        <dbReference type="ARBA" id="ARBA00023004"/>
    </source>
</evidence>
<evidence type="ECO:0000256" key="5">
    <source>
        <dbReference type="ARBA" id="ARBA00022722"/>
    </source>
</evidence>
<comment type="function">
    <text evidence="13">CRISPR (clustered regularly interspaced short palindromic repeat) is an adaptive immune system that provides protection against mobile genetic elements (viruses, transposable elements and conjugative plasmids). CRISPR clusters contain sequences complementary to antecedent mobile elements and target invading nucleic acids. CRISPR clusters are transcribed and processed into CRISPR RNA (crRNA).</text>
</comment>
<evidence type="ECO:0000256" key="3">
    <source>
        <dbReference type="ARBA" id="ARBA00012768"/>
    </source>
</evidence>
<comment type="cofactor">
    <cofactor evidence="13">
        <name>Mg(2+)</name>
        <dbReference type="ChEBI" id="CHEBI:18420"/>
    </cofactor>
    <cofactor evidence="13">
        <name>Mn(2+)</name>
        <dbReference type="ChEBI" id="CHEBI:29035"/>
    </cofactor>
    <text evidence="13">Mg(2+) or Mn(2+) required for ssDNA cleavage activity.</text>
</comment>
<evidence type="ECO:0000256" key="11">
    <source>
        <dbReference type="ARBA" id="ARBA00023118"/>
    </source>
</evidence>
<reference evidence="15 16" key="1">
    <citation type="submission" date="2019-11" db="EMBL/GenBank/DDBJ databases">
        <title>Green- and brown-colored morphotypes of Chlorobia in the stratified aquatic ecosystems of Kandalaksha Gulf (White Sea): A model for study of the accessory genome evolution.</title>
        <authorList>
            <person name="Grouzdev D.S."/>
        </authorList>
    </citation>
    <scope>NUCLEOTIDE SEQUENCE [LARGE SCALE GENOMIC DNA]</scope>
    <source>
        <strain evidence="15 16">ZM</strain>
    </source>
</reference>
<evidence type="ECO:0000256" key="13">
    <source>
        <dbReference type="RuleBase" id="RU365022"/>
    </source>
</evidence>
<keyword evidence="10 13" id="KW-0411">Iron-sulfur</keyword>
<keyword evidence="11 13" id="KW-0051">Antiviral defense</keyword>
<accession>A0ABW9UUB2</accession>
<dbReference type="Proteomes" id="UP000489351">
    <property type="component" value="Unassembled WGS sequence"/>
</dbReference>
<dbReference type="NCBIfam" id="TIGR00372">
    <property type="entry name" value="cas4"/>
    <property type="match status" value="1"/>
</dbReference>
<evidence type="ECO:0000256" key="1">
    <source>
        <dbReference type="ARBA" id="ARBA00001966"/>
    </source>
</evidence>
<protein>
    <recommendedName>
        <fullName evidence="4 13">CRISPR-associated exonuclease Cas4</fullName>
        <ecNumber evidence="3 13">3.1.12.1</ecNumber>
    </recommendedName>
</protein>
<evidence type="ECO:0000256" key="7">
    <source>
        <dbReference type="ARBA" id="ARBA00022801"/>
    </source>
</evidence>
<comment type="cofactor">
    <cofactor evidence="13">
        <name>iron-sulfur cluster</name>
        <dbReference type="ChEBI" id="CHEBI:30408"/>
    </cofactor>
</comment>
<dbReference type="Pfam" id="PF01930">
    <property type="entry name" value="Cas_Cas4"/>
    <property type="match status" value="1"/>
</dbReference>
<keyword evidence="16" id="KW-1185">Reference proteome</keyword>
<dbReference type="EC" id="3.1.12.1" evidence="3 13"/>
<comment type="similarity">
    <text evidence="2 13">Belongs to the CRISPR-associated exonuclease Cas4 family.</text>
</comment>
<evidence type="ECO:0000256" key="6">
    <source>
        <dbReference type="ARBA" id="ARBA00022723"/>
    </source>
</evidence>
<keyword evidence="8 13" id="KW-0269">Exonuclease</keyword>
<comment type="caution">
    <text evidence="15">The sequence shown here is derived from an EMBL/GenBank/DDBJ whole genome shotgun (WGS) entry which is preliminary data.</text>
</comment>
<name>A0ABW9UUB2_CHLPH</name>
<gene>
    <name evidence="15" type="primary">cas4</name>
    <name evidence="15" type="ORF">GJ685_08265</name>
</gene>
<keyword evidence="9 13" id="KW-0408">Iron</keyword>